<dbReference type="InterPro" id="IPR018062">
    <property type="entry name" value="HTH_AraC-typ_CS"/>
</dbReference>
<dbReference type="PANTHER" id="PTHR46796:SF12">
    <property type="entry name" value="HTH-TYPE DNA-BINDING TRANSCRIPTIONAL ACTIVATOR EUTR"/>
    <property type="match status" value="1"/>
</dbReference>
<dbReference type="PANTHER" id="PTHR46796">
    <property type="entry name" value="HTH-TYPE TRANSCRIPTIONAL ACTIVATOR RHAS-RELATED"/>
    <property type="match status" value="1"/>
</dbReference>
<dbReference type="InterPro" id="IPR050204">
    <property type="entry name" value="AraC_XylS_family_regulators"/>
</dbReference>
<dbReference type="InterPro" id="IPR035418">
    <property type="entry name" value="AraC-bd_2"/>
</dbReference>
<dbReference type="Pfam" id="PF12833">
    <property type="entry name" value="HTH_18"/>
    <property type="match status" value="1"/>
</dbReference>
<gene>
    <name evidence="5" type="ORF">NXT3_PC00256</name>
</gene>
<dbReference type="PROSITE" id="PS00041">
    <property type="entry name" value="HTH_ARAC_FAMILY_1"/>
    <property type="match status" value="1"/>
</dbReference>
<protein>
    <submittedName>
        <fullName evidence="5">AraC family transcriptional regulator protein</fullName>
    </submittedName>
</protein>
<feature type="domain" description="HTH araC/xylS-type" evidence="4">
    <location>
        <begin position="224"/>
        <end position="324"/>
    </location>
</feature>
<proteinExistence type="predicted"/>
<keyword evidence="2" id="KW-0238">DNA-binding</keyword>
<dbReference type="SUPFAM" id="SSF46689">
    <property type="entry name" value="Homeodomain-like"/>
    <property type="match status" value="2"/>
</dbReference>
<keyword evidence="5" id="KW-0614">Plasmid</keyword>
<evidence type="ECO:0000313" key="6">
    <source>
        <dbReference type="Proteomes" id="UP000239340"/>
    </source>
</evidence>
<dbReference type="PROSITE" id="PS01124">
    <property type="entry name" value="HTH_ARAC_FAMILY_2"/>
    <property type="match status" value="1"/>
</dbReference>
<dbReference type="SMART" id="SM00342">
    <property type="entry name" value="HTH_ARAC"/>
    <property type="match status" value="1"/>
</dbReference>
<dbReference type="Proteomes" id="UP000239340">
    <property type="component" value="Plasmid pSfreNXT3c"/>
</dbReference>
<name>A0A2L0HD47_RHIFR</name>
<dbReference type="AlphaFoldDB" id="A0A2L0HD47"/>
<dbReference type="Pfam" id="PF14525">
    <property type="entry name" value="AraC_binding_2"/>
    <property type="match status" value="1"/>
</dbReference>
<dbReference type="RefSeq" id="WP_104840866.1">
    <property type="nucleotide sequence ID" value="NZ_CP024310.1"/>
</dbReference>
<keyword evidence="3" id="KW-0804">Transcription</keyword>
<dbReference type="GO" id="GO:0043565">
    <property type="term" value="F:sequence-specific DNA binding"/>
    <property type="evidence" value="ECO:0007669"/>
    <property type="project" value="InterPro"/>
</dbReference>
<keyword evidence="1" id="KW-0805">Transcription regulation</keyword>
<dbReference type="Gene3D" id="1.10.10.60">
    <property type="entry name" value="Homeodomain-like"/>
    <property type="match status" value="1"/>
</dbReference>
<geneLocation type="plasmid" evidence="6">
    <name>psfrenxt3c</name>
</geneLocation>
<evidence type="ECO:0000313" key="5">
    <source>
        <dbReference type="EMBL" id="AUX79430.1"/>
    </source>
</evidence>
<evidence type="ECO:0000256" key="1">
    <source>
        <dbReference type="ARBA" id="ARBA00023015"/>
    </source>
</evidence>
<dbReference type="InterPro" id="IPR018060">
    <property type="entry name" value="HTH_AraC"/>
</dbReference>
<reference evidence="5 6" key="1">
    <citation type="submission" date="2017-10" db="EMBL/GenBank/DDBJ databases">
        <title>Analysis of the genome sequences of Rhizobium populations associated to common bean (phaseolus vulgaris).</title>
        <authorList>
            <person name="Bustos P."/>
            <person name="Santamaria R.I."/>
            <person name="Miranda-Sanchez F."/>
            <person name="Perez-Carrascal O."/>
            <person name="Juarez S."/>
            <person name="Lozano L."/>
            <person name="Martinez-Flores I."/>
            <person name="Vinuesa P."/>
            <person name="Martinez-Romero E."/>
            <person name="Cevallos M.A."/>
            <person name="Romero D."/>
            <person name="Davila G."/>
            <person name="Gonzalez V."/>
        </authorList>
    </citation>
    <scope>NUCLEOTIDE SEQUENCE [LARGE SCALE GENOMIC DNA]</scope>
    <source>
        <strain evidence="5 6">NXT3</strain>
        <plasmid evidence="6">Plasmid psfrenxt3c</plasmid>
    </source>
</reference>
<evidence type="ECO:0000256" key="3">
    <source>
        <dbReference type="ARBA" id="ARBA00023163"/>
    </source>
</evidence>
<sequence>MRRGDLADKEGYFVVDCTDPAEISSILSGSKSRVTVKPTTQSGIQFKCEYAAVDHLGLALCRYEGSAVFEHESANEKYLIFLPRYGFAAINVNGARVVTSPRQGAIVACQQTKSLTLSGPMEHLVIVVDLATLSRRLMDMLDAPVSGGFDFFPEIDLTAGPGLTIAQTAAALHSGLAASAALRNAPVARASFTNGLVELMLESLPHRHTSELNRPTSPMPRHVKRAVDFMRANLSKPLTIQEIALASGSGIRSLQQGFRRFKLTTPTSYLQYLRLDAVHQELLQAKPSQTVCDIALRWGFPHSGRFAAEYRKRFGQAPSQTLQSSSFRIRPPGQI</sequence>
<dbReference type="EMBL" id="CP024310">
    <property type="protein sequence ID" value="AUX79430.1"/>
    <property type="molecule type" value="Genomic_DNA"/>
</dbReference>
<dbReference type="InterPro" id="IPR009057">
    <property type="entry name" value="Homeodomain-like_sf"/>
</dbReference>
<evidence type="ECO:0000256" key="2">
    <source>
        <dbReference type="ARBA" id="ARBA00023125"/>
    </source>
</evidence>
<evidence type="ECO:0000259" key="4">
    <source>
        <dbReference type="PROSITE" id="PS01124"/>
    </source>
</evidence>
<accession>A0A2L0HD47</accession>
<dbReference type="GO" id="GO:0003700">
    <property type="term" value="F:DNA-binding transcription factor activity"/>
    <property type="evidence" value="ECO:0007669"/>
    <property type="project" value="InterPro"/>
</dbReference>
<organism evidence="5 6">
    <name type="scientific">Rhizobium fredii</name>
    <name type="common">Sinorhizobium fredii</name>
    <dbReference type="NCBI Taxonomy" id="380"/>
    <lineage>
        <taxon>Bacteria</taxon>
        <taxon>Pseudomonadati</taxon>
        <taxon>Pseudomonadota</taxon>
        <taxon>Alphaproteobacteria</taxon>
        <taxon>Hyphomicrobiales</taxon>
        <taxon>Rhizobiaceae</taxon>
        <taxon>Sinorhizobium/Ensifer group</taxon>
        <taxon>Sinorhizobium</taxon>
    </lineage>
</organism>